<dbReference type="InterPro" id="IPR036322">
    <property type="entry name" value="WD40_repeat_dom_sf"/>
</dbReference>
<sequence length="1554" mass="176387">MSLNVRLVAKWRDFASRLAKTIQEKEQQSHDSQGDKESTIYLDIHPSVQFHCPCAPGDHLQCITAYTGHHGNVVLGFQWGQTVFKHQIHMWLDDGVGNLRHHSTTPMYGRYKMERMLFVPSQHVLVGYCNDLCLRVLTDNTQEMVVLYHTQCPASVLCMHYCLETNELLTGSMGLIAFWGFWTSAQTPLSLLRILDWTRCSIERETVVSAFVSQRQTNSIYVLCDRNIKNFEHTGQNENFEFRGQSYATLRCVVPEWRQRYLYTGDADGYVQVWSCDIRRLFLQFRAHATAVTSVVLLAESGSILTASTGCWIKQWTRSGDLLLKLHINMPGGVRSMWPLSKNIVMCQSATILDVWRLNSIYRSFNDTACTVRVLRRVECCRGRCRILAVTLDGIIRFLSPVTGELLFLSWPFLHIDKALGFAYAPSQEELYLCDGSVEVLVLNTTLSPCPVTRVINTVRDGNDGVLCLETVMVWSSQDGAGDESPNCLVFSGHRNGKLELLSPLGVFCEPQKAHNGAISQISSLPGQRPSICCYGTDCLFTVWSVRLEQCEVVLTLEGQIICDFTPVHYTLMDGLVCAVSPQQHLIFYSVHGVRVAERERKRSERISCLDYCPQLAILALTGSSGKIEIWSHEGDLVAEIQLGVPVTQLCFGNARGDILASFADSISIISATHVLPASYLRTVLGQAPLDDIVELPIPFLPKSPLHYDIGLVPKVYLKYLNRTKEKVMIEPTPDQTTTEGILEGIPPEEQKEQTSKFVIMPYCSAAWRAPVARTAKNTQPTPPEVEPNETPDAPNEALIQTKRCEQDFLSLFRHIALDGYIPNSVIRAIHLQEEEEEEEEAEEEESLERFLPTCLLRDFEEKEDASEHTQAIQEILTRAKVTRRVNAQLTIFNPEATGQEERQVPEKKVPEKKMPEKKSQETEEEIDHVKQRVDVLLEHLNVTCQFSYTEYSNKLLEVLRKQHLKQSLLDQVRGKLLSHIRDASLVWRQHEGLKYLHLMQLLLSDDIALIGTFLASSNQELRDLTRYILRDVFQICEKQALKEELQKTMSMTTLEPFLDQLSDDLVLKENVDHDETSHKATKQRRKSQDMTGRTHRSSSIKSEFQQHDVQRRALDHNGQRRALDHNDSQKVRRSSKVTDGSTKVSKEQENLSDNEAKQTQIQTGMFDRTTFHHTPEPARQKKRAVKPRSKKENLTDLEQAGPSPNDPLLYAFRKSRKHNVATYPTVEKYESHLLPSDSGLGSLVSQEMSSEKVPFGGEDGGSLPITKPHKLISKPQDLISQHPQHVSQYFRYISQDPEHISQHPHYVSEHHDYISQHPHYSSQHPQHMHKHPRHMTQHPLQFSQHPQQISQHAQRISQHGRRISQRPRHMTQHPQQISQQPGHLSRRAALAAEEPGDHATVPGDTDPHWRESLHKLISLHGFRSQKAARAAASLCAWPLALQARDTSRTLPRLLPRPACKGALGERVAACQGALGERVAQSTEMTDACRGPVTTFQHQLPLPWRLGHFPLQPHGQLKYGRLEMDWVRADDAQLSQTGRITLPKINPKGSHVQA</sequence>
<evidence type="ECO:0008006" key="4">
    <source>
        <dbReference type="Google" id="ProtNLM"/>
    </source>
</evidence>
<feature type="compositionally biased region" description="Basic and acidic residues" evidence="1">
    <location>
        <begin position="1105"/>
        <end position="1131"/>
    </location>
</feature>
<dbReference type="SUPFAM" id="SSF50978">
    <property type="entry name" value="WD40 repeat-like"/>
    <property type="match status" value="2"/>
</dbReference>
<dbReference type="PANTHER" id="PTHR45532:SF4">
    <property type="entry name" value="WD REPEAT-CONTAINING PROTEIN 55 HOMOLOG"/>
    <property type="match status" value="1"/>
</dbReference>
<feature type="compositionally biased region" description="Basic and acidic residues" evidence="1">
    <location>
        <begin position="900"/>
        <end position="926"/>
    </location>
</feature>
<dbReference type="SMART" id="SM00320">
    <property type="entry name" value="WD40"/>
    <property type="match status" value="5"/>
</dbReference>
<feature type="region of interest" description="Disordered" evidence="1">
    <location>
        <begin position="897"/>
        <end position="926"/>
    </location>
</feature>
<comment type="caution">
    <text evidence="2">The sequence shown here is derived from an EMBL/GenBank/DDBJ whole genome shotgun (WGS) entry which is preliminary data.</text>
</comment>
<dbReference type="EMBL" id="JADWDJ010000002">
    <property type="protein sequence ID" value="KAG5285120.1"/>
    <property type="molecule type" value="Genomic_DNA"/>
</dbReference>
<evidence type="ECO:0000256" key="1">
    <source>
        <dbReference type="SAM" id="MobiDB-lite"/>
    </source>
</evidence>
<dbReference type="Proteomes" id="UP000823561">
    <property type="component" value="Chromosome 2"/>
</dbReference>
<accession>A0AAV6HCV0</accession>
<reference evidence="2" key="1">
    <citation type="submission" date="2020-10" db="EMBL/GenBank/DDBJ databases">
        <title>Chromosome-scale genome assembly of the Allis shad, Alosa alosa.</title>
        <authorList>
            <person name="Margot Z."/>
            <person name="Christophe K."/>
            <person name="Cabau C."/>
            <person name="Louis A."/>
            <person name="Berthelot C."/>
            <person name="Parey E."/>
            <person name="Roest Crollius H."/>
            <person name="Montfort J."/>
            <person name="Robinson-Rechavi M."/>
            <person name="Bucao C."/>
            <person name="Bouchez O."/>
            <person name="Gislard M."/>
            <person name="Lluch J."/>
            <person name="Milhes M."/>
            <person name="Lampietro C."/>
            <person name="Lopez Roques C."/>
            <person name="Donnadieu C."/>
            <person name="Braasch I."/>
            <person name="Desvignes T."/>
            <person name="Postlethwait J."/>
            <person name="Bobe J."/>
            <person name="Guiguen Y."/>
        </authorList>
    </citation>
    <scope>NUCLEOTIDE SEQUENCE</scope>
    <source>
        <strain evidence="2">M-15738</strain>
        <tissue evidence="2">Blood</tissue>
    </source>
</reference>
<gene>
    <name evidence="2" type="ORF">AALO_G00034290</name>
</gene>
<evidence type="ECO:0000313" key="2">
    <source>
        <dbReference type="EMBL" id="KAG5285120.1"/>
    </source>
</evidence>
<name>A0AAV6HCV0_9TELE</name>
<proteinExistence type="predicted"/>
<dbReference type="InterPro" id="IPR001680">
    <property type="entry name" value="WD40_rpt"/>
</dbReference>
<protein>
    <recommendedName>
        <fullName evidence="4">WD repeat-containing protein 87</fullName>
    </recommendedName>
</protein>
<dbReference type="PANTHER" id="PTHR45532">
    <property type="entry name" value="WD REPEAT-CONTAINING PROTEIN 97"/>
    <property type="match status" value="1"/>
</dbReference>
<keyword evidence="3" id="KW-1185">Reference proteome</keyword>
<feature type="compositionally biased region" description="Polar residues" evidence="1">
    <location>
        <begin position="1344"/>
        <end position="1358"/>
    </location>
</feature>
<evidence type="ECO:0000313" key="3">
    <source>
        <dbReference type="Proteomes" id="UP000823561"/>
    </source>
</evidence>
<feature type="compositionally biased region" description="Polar residues" evidence="1">
    <location>
        <begin position="1152"/>
        <end position="1164"/>
    </location>
</feature>
<feature type="compositionally biased region" description="Basic and acidic residues" evidence="1">
    <location>
        <begin position="1170"/>
        <end position="1180"/>
    </location>
</feature>
<feature type="compositionally biased region" description="Polar residues" evidence="1">
    <location>
        <begin position="1373"/>
        <end position="1383"/>
    </location>
</feature>
<dbReference type="InterPro" id="IPR015943">
    <property type="entry name" value="WD40/YVTN_repeat-like_dom_sf"/>
</dbReference>
<feature type="compositionally biased region" description="Basic residues" evidence="1">
    <location>
        <begin position="1359"/>
        <end position="1372"/>
    </location>
</feature>
<feature type="region of interest" description="Disordered" evidence="1">
    <location>
        <begin position="1344"/>
        <end position="1407"/>
    </location>
</feature>
<feature type="region of interest" description="Disordered" evidence="1">
    <location>
        <begin position="775"/>
        <end position="794"/>
    </location>
</feature>
<organism evidence="2 3">
    <name type="scientific">Alosa alosa</name>
    <name type="common">allis shad</name>
    <dbReference type="NCBI Taxonomy" id="278164"/>
    <lineage>
        <taxon>Eukaryota</taxon>
        <taxon>Metazoa</taxon>
        <taxon>Chordata</taxon>
        <taxon>Craniata</taxon>
        <taxon>Vertebrata</taxon>
        <taxon>Euteleostomi</taxon>
        <taxon>Actinopterygii</taxon>
        <taxon>Neopterygii</taxon>
        <taxon>Teleostei</taxon>
        <taxon>Clupei</taxon>
        <taxon>Clupeiformes</taxon>
        <taxon>Clupeoidei</taxon>
        <taxon>Clupeidae</taxon>
        <taxon>Alosa</taxon>
    </lineage>
</organism>
<feature type="compositionally biased region" description="Basic residues" evidence="1">
    <location>
        <begin position="1181"/>
        <end position="1190"/>
    </location>
</feature>
<dbReference type="Gene3D" id="2.130.10.10">
    <property type="entry name" value="YVTN repeat-like/Quinoprotein amine dehydrogenase"/>
    <property type="match status" value="2"/>
</dbReference>
<feature type="region of interest" description="Disordered" evidence="1">
    <location>
        <begin position="1073"/>
        <end position="1207"/>
    </location>
</feature>